<dbReference type="EMBL" id="WHOB01000093">
    <property type="protein sequence ID" value="NOU83427.1"/>
    <property type="molecule type" value="Genomic_DNA"/>
</dbReference>
<dbReference type="Pfam" id="PF20047">
    <property type="entry name" value="DUF6449"/>
    <property type="match status" value="1"/>
</dbReference>
<gene>
    <name evidence="3" type="ORF">GC101_31700</name>
</gene>
<dbReference type="InterPro" id="IPR045611">
    <property type="entry name" value="DUF6449"/>
</dbReference>
<sequence>MTRSRYFFNSSIIRQNLRQHGWIGILYTLVLLFVFPLQILMNGYRFTEPMEIPQLFNIGIDIAPFLVAFPVGAGLFLFRYLQSKMPSDLWHSLPLRRSHLLASHTLSGLLLLLPPVWITAAVGAIIRPLDGIMYIYNAADVWEWCLTVSLLTLFLFVFTVFVGICTGQTILQGILVFILLILPAALLQFIDLHLNRYLYGYPEWSGLQNILNNWAPLLRIMDLSVETLTNVETWVYAILSAVFMALSFLLYRKRHGEKAGQALAFSYFNPLFKAGVMLCSMLLASLYFGTGRNQLGWIIGSVFIGGLVGYIVVEMIIRKTWHIMTRRLPLEFAVYSVLLGLLLYIPVSGLTGYEDRVPQVDKVTAVYAGGNYRELTQDPQGINTWKEPEENIYSTDQEYIKAVTAMHQAVVTSRPNPRNTPRYDYTGTREFTLAYKLESGRKLVRTYIVPAKGFEPELKAVMEKEDFKREKYYLAQLDQEMESFRLSYLDKVYSISEPQDVQEFNEILKRELLNRTYEDQVSDLRALASIQYVVKQNSNKNQIFYSYEWYPSYREMTAWLQQKGYADKIKYTAQEVLSAEMFKDEHQSEIPASQMYDLEKRLQLARSEKRSAVITDPTQIDSILERQRAFTRQGDKYIVKIEYKGGAINYVSLDERDMSPVLKALLP</sequence>
<feature type="domain" description="DUF6449" evidence="2">
    <location>
        <begin position="435"/>
        <end position="541"/>
    </location>
</feature>
<evidence type="ECO:0000256" key="1">
    <source>
        <dbReference type="SAM" id="Phobius"/>
    </source>
</evidence>
<comment type="caution">
    <text evidence="3">The sequence shown here is derived from an EMBL/GenBank/DDBJ whole genome shotgun (WGS) entry which is preliminary data.</text>
</comment>
<feature type="transmembrane region" description="Helical" evidence="1">
    <location>
        <begin position="328"/>
        <end position="347"/>
    </location>
</feature>
<keyword evidence="1" id="KW-0812">Transmembrane</keyword>
<reference evidence="3 4" key="1">
    <citation type="submission" date="2019-10" db="EMBL/GenBank/DDBJ databases">
        <title>Description of Paenibacillus terricola sp. nov.</title>
        <authorList>
            <person name="Carlier A."/>
            <person name="Qi S."/>
        </authorList>
    </citation>
    <scope>NUCLEOTIDE SEQUENCE [LARGE SCALE GENOMIC DNA]</scope>
    <source>
        <strain evidence="3 4">LMG 31459</strain>
    </source>
</reference>
<feature type="transmembrane region" description="Helical" evidence="1">
    <location>
        <begin position="233"/>
        <end position="251"/>
    </location>
</feature>
<dbReference type="Proteomes" id="UP000596857">
    <property type="component" value="Unassembled WGS sequence"/>
</dbReference>
<proteinExistence type="predicted"/>
<name>A0ABX1YQT2_9BACL</name>
<evidence type="ECO:0000313" key="3">
    <source>
        <dbReference type="EMBL" id="NOU83427.1"/>
    </source>
</evidence>
<feature type="transmembrane region" description="Helical" evidence="1">
    <location>
        <begin position="170"/>
        <end position="190"/>
    </location>
</feature>
<keyword evidence="4" id="KW-1185">Reference proteome</keyword>
<feature type="transmembrane region" description="Helical" evidence="1">
    <location>
        <begin position="21"/>
        <end position="42"/>
    </location>
</feature>
<feature type="transmembrane region" description="Helical" evidence="1">
    <location>
        <begin position="141"/>
        <end position="163"/>
    </location>
</feature>
<feature type="transmembrane region" description="Helical" evidence="1">
    <location>
        <begin position="295"/>
        <end position="316"/>
    </location>
</feature>
<feature type="transmembrane region" description="Helical" evidence="1">
    <location>
        <begin position="271"/>
        <end position="289"/>
    </location>
</feature>
<accession>A0ABX1YQT2</accession>
<evidence type="ECO:0000259" key="2">
    <source>
        <dbReference type="Pfam" id="PF20047"/>
    </source>
</evidence>
<keyword evidence="1" id="KW-0472">Membrane</keyword>
<protein>
    <recommendedName>
        <fullName evidence="2">DUF6449 domain-containing protein</fullName>
    </recommendedName>
</protein>
<organism evidence="3 4">
    <name type="scientific">Paenibacillus phytohabitans</name>
    <dbReference type="NCBI Taxonomy" id="2654978"/>
    <lineage>
        <taxon>Bacteria</taxon>
        <taxon>Bacillati</taxon>
        <taxon>Bacillota</taxon>
        <taxon>Bacilli</taxon>
        <taxon>Bacillales</taxon>
        <taxon>Paenibacillaceae</taxon>
        <taxon>Paenibacillus</taxon>
    </lineage>
</organism>
<evidence type="ECO:0000313" key="4">
    <source>
        <dbReference type="Proteomes" id="UP000596857"/>
    </source>
</evidence>
<feature type="transmembrane region" description="Helical" evidence="1">
    <location>
        <begin position="62"/>
        <end position="81"/>
    </location>
</feature>
<keyword evidence="1" id="KW-1133">Transmembrane helix</keyword>
<feature type="transmembrane region" description="Helical" evidence="1">
    <location>
        <begin position="101"/>
        <end position="126"/>
    </location>
</feature>
<dbReference type="RefSeq" id="WP_171720556.1">
    <property type="nucleotide sequence ID" value="NZ_WHOB01000093.1"/>
</dbReference>